<organism evidence="3 4">
    <name type="scientific">Symbiodinium necroappetens</name>
    <dbReference type="NCBI Taxonomy" id="1628268"/>
    <lineage>
        <taxon>Eukaryota</taxon>
        <taxon>Sar</taxon>
        <taxon>Alveolata</taxon>
        <taxon>Dinophyceae</taxon>
        <taxon>Suessiales</taxon>
        <taxon>Symbiodiniaceae</taxon>
        <taxon>Symbiodinium</taxon>
    </lineage>
</organism>
<dbReference type="AlphaFoldDB" id="A0A812KGS6"/>
<evidence type="ECO:0000256" key="2">
    <source>
        <dbReference type="SAM" id="SignalP"/>
    </source>
</evidence>
<accession>A0A812KGS6</accession>
<proteinExistence type="predicted"/>
<name>A0A812KGS6_9DINO</name>
<gene>
    <name evidence="3" type="ORF">SNEC2469_LOCUS3420</name>
</gene>
<evidence type="ECO:0000313" key="3">
    <source>
        <dbReference type="EMBL" id="CAE7229062.1"/>
    </source>
</evidence>
<protein>
    <submittedName>
        <fullName evidence="3">Uncharacterized protein</fullName>
    </submittedName>
</protein>
<keyword evidence="2" id="KW-0732">Signal</keyword>
<keyword evidence="4" id="KW-1185">Reference proteome</keyword>
<feature type="chain" id="PRO_5033040719" evidence="2">
    <location>
        <begin position="20"/>
        <end position="141"/>
    </location>
</feature>
<sequence>MRRGMVARCLLLLCSSALAGKPFLIGTEDLGDTAQTCNVDAVQVANLRQLHPILHDLVNTTFFRLFRVNLKSPICPYWKSADSDKEDTSSGGTCSGGLVAHSAKISGCFLQMHFYVDLASDFTGTFQELRKGSRPTGKGTL</sequence>
<dbReference type="InterPro" id="IPR037192">
    <property type="entry name" value="ERO1-like_sf"/>
</dbReference>
<evidence type="ECO:0000256" key="1">
    <source>
        <dbReference type="ARBA" id="ARBA00023136"/>
    </source>
</evidence>
<dbReference type="OrthoDB" id="437062at2759"/>
<evidence type="ECO:0000313" key="4">
    <source>
        <dbReference type="Proteomes" id="UP000601435"/>
    </source>
</evidence>
<reference evidence="3" key="1">
    <citation type="submission" date="2021-02" db="EMBL/GenBank/DDBJ databases">
        <authorList>
            <person name="Dougan E. K."/>
            <person name="Rhodes N."/>
            <person name="Thang M."/>
            <person name="Chan C."/>
        </authorList>
    </citation>
    <scope>NUCLEOTIDE SEQUENCE</scope>
</reference>
<dbReference type="Proteomes" id="UP000601435">
    <property type="component" value="Unassembled WGS sequence"/>
</dbReference>
<dbReference type="EMBL" id="CAJNJA010007792">
    <property type="protein sequence ID" value="CAE7229062.1"/>
    <property type="molecule type" value="Genomic_DNA"/>
</dbReference>
<feature type="signal peptide" evidence="2">
    <location>
        <begin position="1"/>
        <end position="19"/>
    </location>
</feature>
<dbReference type="SUPFAM" id="SSF110019">
    <property type="entry name" value="ERO1-like"/>
    <property type="match status" value="1"/>
</dbReference>
<comment type="caution">
    <text evidence="3">The sequence shown here is derived from an EMBL/GenBank/DDBJ whole genome shotgun (WGS) entry which is preliminary data.</text>
</comment>
<keyword evidence="1" id="KW-0472">Membrane</keyword>